<protein>
    <recommendedName>
        <fullName evidence="4">PDZ domain-containing protein</fullName>
    </recommendedName>
</protein>
<keyword evidence="2" id="KW-0539">Nucleus</keyword>
<name>A0A672QUH4_SINGR</name>
<accession>A0A672QUH4</accession>
<evidence type="ECO:0000256" key="1">
    <source>
        <dbReference type="ARBA" id="ARBA00004123"/>
    </source>
</evidence>
<dbReference type="InterPro" id="IPR001478">
    <property type="entry name" value="PDZ"/>
</dbReference>
<dbReference type="Proteomes" id="UP000472262">
    <property type="component" value="Unassembled WGS sequence"/>
</dbReference>
<proteinExistence type="predicted"/>
<dbReference type="Ensembl" id="ENSSGRT00000085018.1">
    <property type="protein sequence ID" value="ENSSGRP00000079837.1"/>
    <property type="gene ID" value="ENSSGRG00000040460.1"/>
</dbReference>
<comment type="subcellular location">
    <subcellularLocation>
        <location evidence="1">Nucleus</location>
    </subcellularLocation>
</comment>
<dbReference type="AlphaFoldDB" id="A0A672QUH4"/>
<dbReference type="GO" id="GO:0043034">
    <property type="term" value="C:costamere"/>
    <property type="evidence" value="ECO:0007669"/>
    <property type="project" value="TreeGrafter"/>
</dbReference>
<dbReference type="SUPFAM" id="SSF50156">
    <property type="entry name" value="PDZ domain-like"/>
    <property type="match status" value="1"/>
</dbReference>
<dbReference type="GO" id="GO:0005634">
    <property type="term" value="C:nucleus"/>
    <property type="evidence" value="ECO:0007669"/>
    <property type="project" value="UniProtKB-SubCell"/>
</dbReference>
<dbReference type="PROSITE" id="PS50106">
    <property type="entry name" value="PDZ"/>
    <property type="match status" value="1"/>
</dbReference>
<dbReference type="PANTHER" id="PTHR23348">
    <property type="entry name" value="PERIAXIN/AHNAK"/>
    <property type="match status" value="1"/>
</dbReference>
<evidence type="ECO:0000313" key="5">
    <source>
        <dbReference type="Ensembl" id="ENSSGRP00000079837.1"/>
    </source>
</evidence>
<sequence>MTCILFQDMQSDQSEIIVKTVKEVCAEGLIVSGGKDGIFIKDVKLESPASKHLSVKEGDQILSATVYFDNVSYEDALQILEHAQPYKVAFCLKRKPPPRTQEDAETMRPDTTIVIIILFIIFLNTEYSQASSEVSLTFYLLHQCLQGEEADQLKSSTSGMRTLDPSTSDNIL</sequence>
<evidence type="ECO:0000259" key="4">
    <source>
        <dbReference type="PROSITE" id="PS50106"/>
    </source>
</evidence>
<dbReference type="InterPro" id="IPR052082">
    <property type="entry name" value="Myelin_sheath_structural"/>
</dbReference>
<dbReference type="InterPro" id="IPR036034">
    <property type="entry name" value="PDZ_sf"/>
</dbReference>
<evidence type="ECO:0000256" key="3">
    <source>
        <dbReference type="SAM" id="MobiDB-lite"/>
    </source>
</evidence>
<dbReference type="InParanoid" id="A0A672QUH4"/>
<dbReference type="GO" id="GO:0043484">
    <property type="term" value="P:regulation of RNA splicing"/>
    <property type="evidence" value="ECO:0007669"/>
    <property type="project" value="TreeGrafter"/>
</dbReference>
<dbReference type="SMART" id="SM00228">
    <property type="entry name" value="PDZ"/>
    <property type="match status" value="1"/>
</dbReference>
<evidence type="ECO:0000313" key="6">
    <source>
        <dbReference type="Proteomes" id="UP000472262"/>
    </source>
</evidence>
<organism evidence="5 6">
    <name type="scientific">Sinocyclocheilus grahami</name>
    <name type="common">Dianchi golden-line fish</name>
    <name type="synonym">Barbus grahami</name>
    <dbReference type="NCBI Taxonomy" id="75366"/>
    <lineage>
        <taxon>Eukaryota</taxon>
        <taxon>Metazoa</taxon>
        <taxon>Chordata</taxon>
        <taxon>Craniata</taxon>
        <taxon>Vertebrata</taxon>
        <taxon>Euteleostomi</taxon>
        <taxon>Actinopterygii</taxon>
        <taxon>Neopterygii</taxon>
        <taxon>Teleostei</taxon>
        <taxon>Ostariophysi</taxon>
        <taxon>Cypriniformes</taxon>
        <taxon>Cyprinidae</taxon>
        <taxon>Cyprininae</taxon>
        <taxon>Sinocyclocheilus</taxon>
    </lineage>
</organism>
<evidence type="ECO:0000256" key="2">
    <source>
        <dbReference type="ARBA" id="ARBA00023242"/>
    </source>
</evidence>
<reference evidence="5" key="2">
    <citation type="submission" date="2025-09" db="UniProtKB">
        <authorList>
            <consortium name="Ensembl"/>
        </authorList>
    </citation>
    <scope>IDENTIFICATION</scope>
</reference>
<keyword evidence="6" id="KW-1185">Reference proteome</keyword>
<reference evidence="5" key="1">
    <citation type="submission" date="2025-08" db="UniProtKB">
        <authorList>
            <consortium name="Ensembl"/>
        </authorList>
    </citation>
    <scope>IDENTIFICATION</scope>
</reference>
<feature type="region of interest" description="Disordered" evidence="3">
    <location>
        <begin position="153"/>
        <end position="172"/>
    </location>
</feature>
<dbReference type="PANTHER" id="PTHR23348:SF41">
    <property type="entry name" value="NEUROBLAST DIFFERENTIATION-ASSOCIATED PROTEIN AHNAK"/>
    <property type="match status" value="1"/>
</dbReference>
<feature type="domain" description="PDZ" evidence="4">
    <location>
        <begin position="28"/>
        <end position="83"/>
    </location>
</feature>
<dbReference type="Gene3D" id="2.30.42.10">
    <property type="match status" value="1"/>
</dbReference>